<protein>
    <submittedName>
        <fullName evidence="1">Uncharacterized protein</fullName>
    </submittedName>
</protein>
<reference evidence="1 2" key="1">
    <citation type="submission" date="2018-01" db="EMBL/GenBank/DDBJ databases">
        <authorList>
            <person name="Gaut B.S."/>
            <person name="Morton B.R."/>
            <person name="Clegg M.T."/>
            <person name="Duvall M.R."/>
        </authorList>
    </citation>
    <scope>NUCLEOTIDE SEQUENCE [LARGE SCALE GENOMIC DNA]</scope>
    <source>
        <strain evidence="1">GP69</strain>
    </source>
</reference>
<evidence type="ECO:0000313" key="1">
    <source>
        <dbReference type="EMBL" id="SOY31457.1"/>
    </source>
</evidence>
<evidence type="ECO:0000313" key="2">
    <source>
        <dbReference type="Proteomes" id="UP000236311"/>
    </source>
</evidence>
<gene>
    <name evidence="1" type="ORF">AMURIS_04200</name>
</gene>
<dbReference type="Proteomes" id="UP000236311">
    <property type="component" value="Unassembled WGS sequence"/>
</dbReference>
<dbReference type="AlphaFoldDB" id="A0A2K4ZLU1"/>
<proteinExistence type="predicted"/>
<sequence>MRYIKDEQHMGIKRKCGCCKEYFYISNNNIDDAIYYDKQTYHSSCFINICNKRSKMKREDISQKWTWVLDHLDQIRKESYQHLSLSITKENVFEFIKDAYDVTIVPTTVWQKLGEIYNGTFKGMSVGIPPEHLLDMWKRKIDMLNGIADRNKTKGIVMSSDKRINYDLSILVNKYDSYLRWLEKQKIIASEKEIEKNENIVGKSIGYTASNNSEKNVSDDISALVDDIFG</sequence>
<accession>A0A2K4ZLU1</accession>
<name>A0A2K4ZLU1_9FIRM</name>
<dbReference type="RefSeq" id="WP_103241445.1">
    <property type="nucleotide sequence ID" value="NZ_JANJZD010000026.1"/>
</dbReference>
<keyword evidence="2" id="KW-1185">Reference proteome</keyword>
<dbReference type="OrthoDB" id="9819910at2"/>
<organism evidence="1 2">
    <name type="scientific">Acetatifactor muris</name>
    <dbReference type="NCBI Taxonomy" id="879566"/>
    <lineage>
        <taxon>Bacteria</taxon>
        <taxon>Bacillati</taxon>
        <taxon>Bacillota</taxon>
        <taxon>Clostridia</taxon>
        <taxon>Lachnospirales</taxon>
        <taxon>Lachnospiraceae</taxon>
        <taxon>Acetatifactor</taxon>
    </lineage>
</organism>
<dbReference type="EMBL" id="OFSM01000026">
    <property type="protein sequence ID" value="SOY31457.1"/>
    <property type="molecule type" value="Genomic_DNA"/>
</dbReference>